<dbReference type="Proteomes" id="UP000011115">
    <property type="component" value="Unassembled WGS sequence"/>
</dbReference>
<dbReference type="PaxDb" id="4113-PGSC0003DMT400095698"/>
<organism evidence="2 3">
    <name type="scientific">Solanum tuberosum</name>
    <name type="common">Potato</name>
    <dbReference type="NCBI Taxonomy" id="4113"/>
    <lineage>
        <taxon>Eukaryota</taxon>
        <taxon>Viridiplantae</taxon>
        <taxon>Streptophyta</taxon>
        <taxon>Embryophyta</taxon>
        <taxon>Tracheophyta</taxon>
        <taxon>Spermatophyta</taxon>
        <taxon>Magnoliopsida</taxon>
        <taxon>eudicotyledons</taxon>
        <taxon>Gunneridae</taxon>
        <taxon>Pentapetalae</taxon>
        <taxon>asterids</taxon>
        <taxon>lamiids</taxon>
        <taxon>Solanales</taxon>
        <taxon>Solanaceae</taxon>
        <taxon>Solanoideae</taxon>
        <taxon>Solaneae</taxon>
        <taxon>Solanum</taxon>
    </lineage>
</organism>
<accession>M1DWV9</accession>
<feature type="domain" description="F-box associated beta-propeller type 1" evidence="1">
    <location>
        <begin position="14"/>
        <end position="162"/>
    </location>
</feature>
<reference evidence="2" key="2">
    <citation type="submission" date="2015-06" db="UniProtKB">
        <authorList>
            <consortium name="EnsemblPlants"/>
        </authorList>
    </citation>
    <scope>IDENTIFICATION</scope>
    <source>
        <strain evidence="2">DM1-3 516 R44</strain>
    </source>
</reference>
<sequence>MQDLSFVDQDDRSTPINEQVGTTEFDTLPARTSGYKVYCCCDALFLIGIWTGLSWDEPTMLLLWNSTTSESIVFPPLESSLEQDSTYELGYDSTSNDKVLRIDKEIDALDEILALKRDEILALKSGSWRGIYSPSKRFGGDASMLHGKECLSFVNGVFHWFDY</sequence>
<protein>
    <recommendedName>
        <fullName evidence="1">F-box associated beta-propeller type 1 domain-containing protein</fullName>
    </recommendedName>
</protein>
<proteinExistence type="predicted"/>
<dbReference type="EnsemblPlants" id="PGSC0003DMT400095698">
    <property type="protein sequence ID" value="PGSC0003DMT400095698"/>
    <property type="gene ID" value="PGSC0003DMG400045269"/>
</dbReference>
<dbReference type="InParanoid" id="M1DWV9"/>
<evidence type="ECO:0000259" key="1">
    <source>
        <dbReference type="Pfam" id="PF07734"/>
    </source>
</evidence>
<evidence type="ECO:0000313" key="3">
    <source>
        <dbReference type="Proteomes" id="UP000011115"/>
    </source>
</evidence>
<reference evidence="3" key="1">
    <citation type="journal article" date="2011" name="Nature">
        <title>Genome sequence and analysis of the tuber crop potato.</title>
        <authorList>
            <consortium name="The Potato Genome Sequencing Consortium"/>
        </authorList>
    </citation>
    <scope>NUCLEOTIDE SEQUENCE [LARGE SCALE GENOMIC DNA]</scope>
    <source>
        <strain evidence="3">cv. DM1-3 516 R44</strain>
    </source>
</reference>
<dbReference type="AlphaFoldDB" id="M1DWV9"/>
<evidence type="ECO:0000313" key="2">
    <source>
        <dbReference type="EnsemblPlants" id="PGSC0003DMT400095698"/>
    </source>
</evidence>
<dbReference type="HOGENOM" id="CLU_1629936_0_0_1"/>
<name>M1DWV9_SOLTU</name>
<dbReference type="InterPro" id="IPR006527">
    <property type="entry name" value="F-box-assoc_dom_typ1"/>
</dbReference>
<dbReference type="Pfam" id="PF07734">
    <property type="entry name" value="FBA_1"/>
    <property type="match status" value="1"/>
</dbReference>
<keyword evidence="3" id="KW-1185">Reference proteome</keyword>
<dbReference type="Gramene" id="PGSC0003DMT400095698">
    <property type="protein sequence ID" value="PGSC0003DMT400095698"/>
    <property type="gene ID" value="PGSC0003DMG400045269"/>
</dbReference>